<dbReference type="EMBL" id="NGKC01000006">
    <property type="protein sequence ID" value="RSU12150.1"/>
    <property type="molecule type" value="Genomic_DNA"/>
</dbReference>
<evidence type="ECO:0000256" key="5">
    <source>
        <dbReference type="PIRSR" id="PIRSR600760-2"/>
    </source>
</evidence>
<evidence type="ECO:0000256" key="2">
    <source>
        <dbReference type="ARBA" id="ARBA00022723"/>
    </source>
</evidence>
<dbReference type="RefSeq" id="WP_126813599.1">
    <property type="nucleotide sequence ID" value="NZ_NGKC01000006.1"/>
</dbReference>
<dbReference type="GO" id="GO:0007165">
    <property type="term" value="P:signal transduction"/>
    <property type="evidence" value="ECO:0007669"/>
    <property type="project" value="TreeGrafter"/>
</dbReference>
<dbReference type="Pfam" id="PF00459">
    <property type="entry name" value="Inositol_P"/>
    <property type="match status" value="1"/>
</dbReference>
<name>A0A430AVR4_9ENTE</name>
<feature type="binding site" evidence="5">
    <location>
        <position position="69"/>
    </location>
    <ligand>
        <name>Mg(2+)</name>
        <dbReference type="ChEBI" id="CHEBI:18420"/>
        <label>1</label>
        <note>catalytic</note>
    </ligand>
</feature>
<comment type="cofactor">
    <cofactor evidence="1 5">
        <name>Mg(2+)</name>
        <dbReference type="ChEBI" id="CHEBI:18420"/>
    </cofactor>
</comment>
<evidence type="ECO:0008006" key="8">
    <source>
        <dbReference type="Google" id="ProtNLM"/>
    </source>
</evidence>
<dbReference type="GO" id="GO:0006020">
    <property type="term" value="P:inositol metabolic process"/>
    <property type="evidence" value="ECO:0007669"/>
    <property type="project" value="TreeGrafter"/>
</dbReference>
<feature type="binding site" evidence="5">
    <location>
        <position position="87"/>
    </location>
    <ligand>
        <name>Mg(2+)</name>
        <dbReference type="ChEBI" id="CHEBI:18420"/>
        <label>1</label>
        <note>catalytic</note>
    </ligand>
</feature>
<sequence>MADDKQLMAQVKQWILEAGEEVKRKLQDPLIVEQKSSRTDLVTNVDKETEAFLVEKIRSHYPADQILGEEGLGDKPETTDGRVWIIDPIDGTINFVKQRENFCIMIGIFEDGLGKLGFIYDVIKDEFVYGGSGTGVFLNGSPLKQIEDVPLSEGLVGVNGTMFVNNYMSTRNVGLASSGFRILGCAGLDFLHMFMSRQCAYVSNLAPWDFAAGMVIGHALGLRCSRLDGREADIIGERVPFVIATPSAYEEIQALVIAAG</sequence>
<dbReference type="Gene3D" id="3.40.190.80">
    <property type="match status" value="1"/>
</dbReference>
<dbReference type="PROSITE" id="PS00629">
    <property type="entry name" value="IMP_1"/>
    <property type="match status" value="1"/>
</dbReference>
<dbReference type="FunFam" id="3.30.540.10:FF:000003">
    <property type="entry name" value="Inositol-1-monophosphatase"/>
    <property type="match status" value="1"/>
</dbReference>
<dbReference type="GO" id="GO:0008934">
    <property type="term" value="F:inositol monophosphate 1-phosphatase activity"/>
    <property type="evidence" value="ECO:0007669"/>
    <property type="project" value="TreeGrafter"/>
</dbReference>
<comment type="caution">
    <text evidence="6">The sequence shown here is derived from an EMBL/GenBank/DDBJ whole genome shotgun (WGS) entry which is preliminary data.</text>
</comment>
<dbReference type="CDD" id="cd01637">
    <property type="entry name" value="IMPase_like"/>
    <property type="match status" value="1"/>
</dbReference>
<protein>
    <recommendedName>
        <fullName evidence="8">Inositol monophosphatase</fullName>
    </recommendedName>
</protein>
<evidence type="ECO:0000313" key="6">
    <source>
        <dbReference type="EMBL" id="RSU12150.1"/>
    </source>
</evidence>
<evidence type="ECO:0000313" key="7">
    <source>
        <dbReference type="Proteomes" id="UP000286773"/>
    </source>
</evidence>
<dbReference type="OrthoDB" id="9772456at2"/>
<proteinExistence type="predicted"/>
<organism evidence="6 7">
    <name type="scientific">Vagococcus acidifermentans</name>
    <dbReference type="NCBI Taxonomy" id="564710"/>
    <lineage>
        <taxon>Bacteria</taxon>
        <taxon>Bacillati</taxon>
        <taxon>Bacillota</taxon>
        <taxon>Bacilli</taxon>
        <taxon>Lactobacillales</taxon>
        <taxon>Enterococcaceae</taxon>
        <taxon>Vagococcus</taxon>
    </lineage>
</organism>
<dbReference type="InterPro" id="IPR020583">
    <property type="entry name" value="Inositol_monoP_metal-BS"/>
</dbReference>
<evidence type="ECO:0000256" key="3">
    <source>
        <dbReference type="ARBA" id="ARBA00022801"/>
    </source>
</evidence>
<reference evidence="6 7" key="1">
    <citation type="submission" date="2017-05" db="EMBL/GenBank/DDBJ databases">
        <title>Vagococcus spp. assemblies.</title>
        <authorList>
            <person name="Gulvik C.A."/>
        </authorList>
    </citation>
    <scope>NUCLEOTIDE SEQUENCE [LARGE SCALE GENOMIC DNA]</scope>
    <source>
        <strain evidence="6 7">LMG 24798</strain>
    </source>
</reference>
<gene>
    <name evidence="6" type="ORF">CBF27_06930</name>
</gene>
<dbReference type="PANTHER" id="PTHR20854:SF4">
    <property type="entry name" value="INOSITOL-1-MONOPHOSPHATASE-RELATED"/>
    <property type="match status" value="1"/>
</dbReference>
<feature type="binding site" evidence="5">
    <location>
        <position position="209"/>
    </location>
    <ligand>
        <name>Mg(2+)</name>
        <dbReference type="ChEBI" id="CHEBI:18420"/>
        <label>1</label>
        <note>catalytic</note>
    </ligand>
</feature>
<evidence type="ECO:0000256" key="4">
    <source>
        <dbReference type="ARBA" id="ARBA00022842"/>
    </source>
</evidence>
<dbReference type="Gene3D" id="3.30.540.10">
    <property type="entry name" value="Fructose-1,6-Bisphosphatase, subunit A, domain 1"/>
    <property type="match status" value="1"/>
</dbReference>
<accession>A0A430AVR4</accession>
<dbReference type="InterPro" id="IPR000760">
    <property type="entry name" value="Inositol_monophosphatase-like"/>
</dbReference>
<dbReference type="Proteomes" id="UP000286773">
    <property type="component" value="Unassembled WGS sequence"/>
</dbReference>
<dbReference type="PANTHER" id="PTHR20854">
    <property type="entry name" value="INOSITOL MONOPHOSPHATASE"/>
    <property type="match status" value="1"/>
</dbReference>
<feature type="binding site" evidence="5">
    <location>
        <position position="90"/>
    </location>
    <ligand>
        <name>Mg(2+)</name>
        <dbReference type="ChEBI" id="CHEBI:18420"/>
        <label>2</label>
    </ligand>
</feature>
<keyword evidence="3" id="KW-0378">Hydrolase</keyword>
<evidence type="ECO:0000256" key="1">
    <source>
        <dbReference type="ARBA" id="ARBA00001946"/>
    </source>
</evidence>
<keyword evidence="7" id="KW-1185">Reference proteome</keyword>
<keyword evidence="2 5" id="KW-0479">Metal-binding</keyword>
<keyword evidence="4 5" id="KW-0460">Magnesium</keyword>
<dbReference type="SUPFAM" id="SSF56655">
    <property type="entry name" value="Carbohydrate phosphatase"/>
    <property type="match status" value="1"/>
</dbReference>
<dbReference type="GO" id="GO:0046872">
    <property type="term" value="F:metal ion binding"/>
    <property type="evidence" value="ECO:0007669"/>
    <property type="project" value="UniProtKB-KW"/>
</dbReference>
<dbReference type="PRINTS" id="PR00377">
    <property type="entry name" value="IMPHPHTASES"/>
</dbReference>
<dbReference type="AlphaFoldDB" id="A0A430AVR4"/>
<feature type="binding site" evidence="5">
    <location>
        <position position="89"/>
    </location>
    <ligand>
        <name>Mg(2+)</name>
        <dbReference type="ChEBI" id="CHEBI:18420"/>
        <label>1</label>
        <note>catalytic</note>
    </ligand>
</feature>